<accession>A0A8K1FHT7</accession>
<evidence type="ECO:0008006" key="3">
    <source>
        <dbReference type="Google" id="ProtNLM"/>
    </source>
</evidence>
<sequence>MKNEPLSTVIPTLKLTPTQQHAAIEEAAAVLAETLHIERQFHSSTAGLHKRTWKEVRSQDDIHIYKERRPRPFRRFARSRRSLNGTIGLSGIEESSSVDGSIFMANSMSSMSMSTTSSARMCFLGFDSTSLDGTIQFNGLESISEDFRASSAQSTATASSEGPSIVSAMKDPRVPMLVAAGKVEGKLEDIVFGSLNCDEVSWRLRSTYMKDKLADARILSTILGPTEEDPYRFLSVKWFMRERKKSVITPLVYNRDFLVIEATGLTVDEYGVPHGYYLLHTFKHPSLPELTDLKIVRCNISLCYISRQISANRVQIFGRGFVDPGGDLLQGISDALAAEAMLSTANVAETSYAKKLMWLITQERSTNAQQRHQHAQSMAAKRCEACKKHVRFLSGSLSFCQVCGKCVCSKCTIPRKLVVDISMGGITERVLPFCFACVLEAKETPPRQVAIDTVHTLSAQLNMKQQPLSLPVRAIQLTPSDQHDVIEEAAAVMLETLQSERQFFLSRGELNRRDWKKVDGDGVFGIFRERRRSRSRCRDDGRANNYEWQDLTTANTRSIESLAESVVSTSVPMRLMTLDDSSGGTDSVSSTTSDGVTIASAEEFARVPTIVAAGQVEGLLEDVVFGAFAGDDVSSTLRSAYMKDKLAGARVLATILGPTPDDPYRSLGIKWFRRERKRTIFGPLLLDRDFLVIEATGLTRDEHGVPHGYHLFHSFRHPLVPEFTDRKILRGDLSLCYISRQVSANRVHIFGRGFVDPKGDLLQKIGIAMTAEAMMGCVNVVEASYSKKLMWLVNHRPPPPRGLSTPSCTSCNRTPGLLTGTLTFCRVCDRCICARCTVERHLVVAITSSGVRQRLFPFCLSCLVSAQQLPPHQVAVDTVVRPGSRRVG</sequence>
<dbReference type="AlphaFoldDB" id="A0A8K1FHT7"/>
<organism evidence="1 2">
    <name type="scientific">Pythium oligandrum</name>
    <name type="common">Mycoparasitic fungus</name>
    <dbReference type="NCBI Taxonomy" id="41045"/>
    <lineage>
        <taxon>Eukaryota</taxon>
        <taxon>Sar</taxon>
        <taxon>Stramenopiles</taxon>
        <taxon>Oomycota</taxon>
        <taxon>Peronosporomycetes</taxon>
        <taxon>Pythiales</taxon>
        <taxon>Pythiaceae</taxon>
        <taxon>Pythium</taxon>
    </lineage>
</organism>
<dbReference type="Proteomes" id="UP000794436">
    <property type="component" value="Unassembled WGS sequence"/>
</dbReference>
<keyword evidence="2" id="KW-1185">Reference proteome</keyword>
<dbReference type="InterPro" id="IPR052727">
    <property type="entry name" value="Rab4/Rab5_effector"/>
</dbReference>
<reference evidence="1" key="1">
    <citation type="submission" date="2019-03" db="EMBL/GenBank/DDBJ databases">
        <title>Long read genome sequence of the mycoparasitic Pythium oligandrum ATCC 38472 isolated from sugarbeet rhizosphere.</title>
        <authorList>
            <person name="Gaulin E."/>
        </authorList>
    </citation>
    <scope>NUCLEOTIDE SEQUENCE</scope>
    <source>
        <strain evidence="1">ATCC 38472_TT</strain>
    </source>
</reference>
<gene>
    <name evidence="1" type="ORF">Poli38472_012555</name>
</gene>
<dbReference type="PANTHER" id="PTHR13510:SF44">
    <property type="entry name" value="RABENOSYN-5"/>
    <property type="match status" value="1"/>
</dbReference>
<dbReference type="EMBL" id="SPLM01000076">
    <property type="protein sequence ID" value="TMW61364.1"/>
    <property type="molecule type" value="Genomic_DNA"/>
</dbReference>
<dbReference type="InterPro" id="IPR023393">
    <property type="entry name" value="START-like_dom_sf"/>
</dbReference>
<dbReference type="Gene3D" id="3.30.530.20">
    <property type="match status" value="1"/>
</dbReference>
<evidence type="ECO:0000313" key="1">
    <source>
        <dbReference type="EMBL" id="TMW61364.1"/>
    </source>
</evidence>
<proteinExistence type="predicted"/>
<comment type="caution">
    <text evidence="1">The sequence shown here is derived from an EMBL/GenBank/DDBJ whole genome shotgun (WGS) entry which is preliminary data.</text>
</comment>
<evidence type="ECO:0000313" key="2">
    <source>
        <dbReference type="Proteomes" id="UP000794436"/>
    </source>
</evidence>
<dbReference type="SUPFAM" id="SSF57903">
    <property type="entry name" value="FYVE/PHD zinc finger"/>
    <property type="match status" value="2"/>
</dbReference>
<protein>
    <recommendedName>
        <fullName evidence="3">FYVE-type domain-containing protein</fullName>
    </recommendedName>
</protein>
<dbReference type="PANTHER" id="PTHR13510">
    <property type="entry name" value="FYVE-FINGER-CONTAINING RAB5 EFFECTOR PROTEIN RABENOSYN-5-RELATED"/>
    <property type="match status" value="1"/>
</dbReference>
<dbReference type="OrthoDB" id="101985at2759"/>
<name>A0A8K1FHT7_PYTOL</name>
<dbReference type="InterPro" id="IPR011011">
    <property type="entry name" value="Znf_FYVE_PHD"/>
</dbReference>
<dbReference type="CDD" id="cd00065">
    <property type="entry name" value="FYVE_like_SF"/>
    <property type="match status" value="1"/>
</dbReference>